<dbReference type="Pfam" id="PF14670">
    <property type="entry name" value="FXa_inhibition"/>
    <property type="match status" value="2"/>
</dbReference>
<dbReference type="Pfam" id="PF00089">
    <property type="entry name" value="Trypsin"/>
    <property type="match status" value="1"/>
</dbReference>
<dbReference type="SMART" id="SM00254">
    <property type="entry name" value="ShKT"/>
    <property type="match status" value="3"/>
</dbReference>
<reference evidence="4 5" key="1">
    <citation type="submission" date="2024-02" db="EMBL/GenBank/DDBJ databases">
        <authorList>
            <person name="Daric V."/>
            <person name="Darras S."/>
        </authorList>
    </citation>
    <scope>NUCLEOTIDE SEQUENCE [LARGE SCALE GENOMIC DNA]</scope>
</reference>
<dbReference type="PROSITE" id="PS01187">
    <property type="entry name" value="EGF_CA"/>
    <property type="match status" value="1"/>
</dbReference>
<dbReference type="InterPro" id="IPR018097">
    <property type="entry name" value="EGF_Ca-bd_CS"/>
</dbReference>
<dbReference type="SMART" id="SM00181">
    <property type="entry name" value="EGF"/>
    <property type="match status" value="2"/>
</dbReference>
<evidence type="ECO:0000313" key="4">
    <source>
        <dbReference type="EMBL" id="CAK8676501.1"/>
    </source>
</evidence>
<keyword evidence="5" id="KW-1185">Reference proteome</keyword>
<dbReference type="InterPro" id="IPR001254">
    <property type="entry name" value="Trypsin_dom"/>
</dbReference>
<evidence type="ECO:0000313" key="5">
    <source>
        <dbReference type="Proteomes" id="UP001642483"/>
    </source>
</evidence>
<dbReference type="Gene3D" id="2.10.25.10">
    <property type="entry name" value="Laminin"/>
    <property type="match status" value="3"/>
</dbReference>
<keyword evidence="2" id="KW-0732">Signal</keyword>
<feature type="chain" id="PRO_5046571253" description="Peptidase S1 domain-containing protein" evidence="2">
    <location>
        <begin position="22"/>
        <end position="545"/>
    </location>
</feature>
<feature type="signal peptide" evidence="2">
    <location>
        <begin position="1"/>
        <end position="21"/>
    </location>
</feature>
<protein>
    <recommendedName>
        <fullName evidence="3">Peptidase S1 domain-containing protein</fullName>
    </recommendedName>
</protein>
<dbReference type="Proteomes" id="UP001642483">
    <property type="component" value="Unassembled WGS sequence"/>
</dbReference>
<dbReference type="InterPro" id="IPR000742">
    <property type="entry name" value="EGF"/>
</dbReference>
<dbReference type="Pfam" id="PF07645">
    <property type="entry name" value="EGF_CA"/>
    <property type="match status" value="1"/>
</dbReference>
<dbReference type="InterPro" id="IPR049883">
    <property type="entry name" value="NOTCH1_EGF-like"/>
</dbReference>
<sequence length="545" mass="59370">MRNGIFIMGSLMVCLATMAGAQICEDNYAWCSQFSLTDCASSPPLEIYCPFTCGTCEDACRVNNGGCNQICSSEAGQAVCGCEKGFGLSSDGKTCVDLCEINNGGCSDLCSISMHGDVVCACSKGYRLDRDRKTCLDIDECTEGPNPCILPFSDVCINEIGSYSCQQQSCEKPEGGVMNYYKSKECCQVRNGTCGITASIRKHLSPSTPEPRILQGIAASISAWPWMVQLSHAKQHICGGTLLTDRFVLTSKSCLGDLQATEIMAHMGHVRNAFLKFLDSSRRVDRKVIRAIVHPADNVALLELAEPVAFDDTVNQICLPCGEQPQEGDKCWATGFGATENVLNAPPSRLLQEVDLPIANMDNCVRSYAEEFARFLPTSVDSASMLCAGYENGGKDTCNGDGGGPLMCQRKDSCKWYVAGITFFGKGCGRAGYYGVYTKVAHVEQWIRAALGERAADLCTRDYSPCKNLLNQRTDCEYIGDICTSPFANQCKLTCCQRGIEPVQACFDTPGAENVCNILKDQCNNRHFLGFSYLEDYCKKTCNFC</sequence>
<dbReference type="InterPro" id="IPR001314">
    <property type="entry name" value="Peptidase_S1A"/>
</dbReference>
<dbReference type="SUPFAM" id="SSF50494">
    <property type="entry name" value="Trypsin-like serine proteases"/>
    <property type="match status" value="1"/>
</dbReference>
<dbReference type="PANTHER" id="PTHR24253">
    <property type="entry name" value="TRANSMEMBRANE PROTEASE SERINE"/>
    <property type="match status" value="1"/>
</dbReference>
<name>A0ABP0FAT3_CLALP</name>
<organism evidence="4 5">
    <name type="scientific">Clavelina lepadiformis</name>
    <name type="common">Light-bulb sea squirt</name>
    <name type="synonym">Ascidia lepadiformis</name>
    <dbReference type="NCBI Taxonomy" id="159417"/>
    <lineage>
        <taxon>Eukaryota</taxon>
        <taxon>Metazoa</taxon>
        <taxon>Chordata</taxon>
        <taxon>Tunicata</taxon>
        <taxon>Ascidiacea</taxon>
        <taxon>Aplousobranchia</taxon>
        <taxon>Clavelinidae</taxon>
        <taxon>Clavelina</taxon>
    </lineage>
</organism>
<dbReference type="InterPro" id="IPR003582">
    <property type="entry name" value="ShKT_dom"/>
</dbReference>
<comment type="caution">
    <text evidence="4">The sequence shown here is derived from an EMBL/GenBank/DDBJ whole genome shotgun (WGS) entry which is preliminary data.</text>
</comment>
<feature type="domain" description="Peptidase S1" evidence="3">
    <location>
        <begin position="213"/>
        <end position="452"/>
    </location>
</feature>
<dbReference type="PANTHER" id="PTHR24253:SF176">
    <property type="entry name" value="CORIN, ISOFORM B"/>
    <property type="match status" value="1"/>
</dbReference>
<dbReference type="PRINTS" id="PR00722">
    <property type="entry name" value="CHYMOTRYPSIN"/>
</dbReference>
<evidence type="ECO:0000259" key="3">
    <source>
        <dbReference type="PROSITE" id="PS50240"/>
    </source>
</evidence>
<dbReference type="Gene3D" id="2.40.10.10">
    <property type="entry name" value="Trypsin-like serine proteases"/>
    <property type="match status" value="1"/>
</dbReference>
<proteinExistence type="predicted"/>
<dbReference type="SMART" id="SM00020">
    <property type="entry name" value="Tryp_SPc"/>
    <property type="match status" value="1"/>
</dbReference>
<gene>
    <name evidence="4" type="ORF">CVLEPA_LOCUS5967</name>
</gene>
<dbReference type="CDD" id="cd00190">
    <property type="entry name" value="Tryp_SPc"/>
    <property type="match status" value="1"/>
</dbReference>
<accession>A0ABP0FAT3</accession>
<dbReference type="Pfam" id="PF01549">
    <property type="entry name" value="ShK"/>
    <property type="match status" value="2"/>
</dbReference>
<keyword evidence="1" id="KW-1015">Disulfide bond</keyword>
<dbReference type="PROSITE" id="PS50240">
    <property type="entry name" value="TRYPSIN_DOM"/>
    <property type="match status" value="1"/>
</dbReference>
<evidence type="ECO:0000256" key="1">
    <source>
        <dbReference type="ARBA" id="ARBA00023157"/>
    </source>
</evidence>
<dbReference type="SUPFAM" id="SSF57196">
    <property type="entry name" value="EGF/Laminin"/>
    <property type="match status" value="2"/>
</dbReference>
<dbReference type="InterPro" id="IPR009003">
    <property type="entry name" value="Peptidase_S1_PA"/>
</dbReference>
<dbReference type="InterPro" id="IPR043504">
    <property type="entry name" value="Peptidase_S1_PA_chymotrypsin"/>
</dbReference>
<evidence type="ECO:0000256" key="2">
    <source>
        <dbReference type="SAM" id="SignalP"/>
    </source>
</evidence>
<dbReference type="EMBL" id="CAWYQH010000035">
    <property type="protein sequence ID" value="CAK8676501.1"/>
    <property type="molecule type" value="Genomic_DNA"/>
</dbReference>